<name>A0A849H7Z1_9MICO</name>
<dbReference type="Proteomes" id="UP000588586">
    <property type="component" value="Unassembled WGS sequence"/>
</dbReference>
<keyword evidence="3" id="KW-1185">Reference proteome</keyword>
<keyword evidence="1" id="KW-1133">Transmembrane helix</keyword>
<sequence>MSPPLLVPATVVAAALGIGPAGWSSVEGRPLLFGVVLLVVLQRGVVLFIWWCFLR</sequence>
<accession>A0A849H7Z1</accession>
<dbReference type="AlphaFoldDB" id="A0A849H7Z1"/>
<evidence type="ECO:0000256" key="1">
    <source>
        <dbReference type="SAM" id="Phobius"/>
    </source>
</evidence>
<keyword evidence="1" id="KW-0812">Transmembrane</keyword>
<evidence type="ECO:0000313" key="3">
    <source>
        <dbReference type="Proteomes" id="UP000588586"/>
    </source>
</evidence>
<proteinExistence type="predicted"/>
<feature type="transmembrane region" description="Helical" evidence="1">
    <location>
        <begin position="31"/>
        <end position="54"/>
    </location>
</feature>
<gene>
    <name evidence="2" type="ORF">HJG52_07480</name>
</gene>
<comment type="caution">
    <text evidence="2">The sequence shown here is derived from an EMBL/GenBank/DDBJ whole genome shotgun (WGS) entry which is preliminary data.</text>
</comment>
<dbReference type="RefSeq" id="WP_171242821.1">
    <property type="nucleotide sequence ID" value="NZ_JABEPQ010000001.1"/>
</dbReference>
<evidence type="ECO:0000313" key="2">
    <source>
        <dbReference type="EMBL" id="NNM45846.1"/>
    </source>
</evidence>
<keyword evidence="1" id="KW-0472">Membrane</keyword>
<reference evidence="2 3" key="1">
    <citation type="submission" date="2020-04" db="EMBL/GenBank/DDBJ databases">
        <title>Knoellia sp. isolate from air conditioner.</title>
        <authorList>
            <person name="Chea S."/>
            <person name="Kim D.-U."/>
        </authorList>
    </citation>
    <scope>NUCLEOTIDE SEQUENCE [LARGE SCALE GENOMIC DNA]</scope>
    <source>
        <strain evidence="2 3">DB2414S</strain>
    </source>
</reference>
<organism evidence="2 3">
    <name type="scientific">Knoellia koreensis</name>
    <dbReference type="NCBI Taxonomy" id="2730921"/>
    <lineage>
        <taxon>Bacteria</taxon>
        <taxon>Bacillati</taxon>
        <taxon>Actinomycetota</taxon>
        <taxon>Actinomycetes</taxon>
        <taxon>Micrococcales</taxon>
        <taxon>Intrasporangiaceae</taxon>
        <taxon>Knoellia</taxon>
    </lineage>
</organism>
<dbReference type="EMBL" id="JABEPQ010000001">
    <property type="protein sequence ID" value="NNM45846.1"/>
    <property type="molecule type" value="Genomic_DNA"/>
</dbReference>
<protein>
    <submittedName>
        <fullName evidence="2">Uncharacterized protein</fullName>
    </submittedName>
</protein>